<comment type="caution">
    <text evidence="1">The sequence shown here is derived from an EMBL/GenBank/DDBJ whole genome shotgun (WGS) entry which is preliminary data.</text>
</comment>
<evidence type="ECO:0000313" key="2">
    <source>
        <dbReference type="Proteomes" id="UP000789901"/>
    </source>
</evidence>
<dbReference type="Proteomes" id="UP000789901">
    <property type="component" value="Unassembled WGS sequence"/>
</dbReference>
<feature type="non-terminal residue" evidence="1">
    <location>
        <position position="60"/>
    </location>
</feature>
<name>A0ABN7X901_GIGMA</name>
<reference evidence="1 2" key="1">
    <citation type="submission" date="2021-06" db="EMBL/GenBank/DDBJ databases">
        <authorList>
            <person name="Kallberg Y."/>
            <person name="Tangrot J."/>
            <person name="Rosling A."/>
        </authorList>
    </citation>
    <scope>NUCLEOTIDE SEQUENCE [LARGE SCALE GENOMIC DNA]</scope>
    <source>
        <strain evidence="1 2">120-4 pot B 10/14</strain>
    </source>
</reference>
<accession>A0ABN7X901</accession>
<dbReference type="EMBL" id="CAJVQB010103994">
    <property type="protein sequence ID" value="CAG8851041.1"/>
    <property type="molecule type" value="Genomic_DNA"/>
</dbReference>
<sequence length="60" mass="6954">KNSSWTFKWTSKITKYIIPPKALTNKSNYTKTTLKTFQNSVGSLAFEKDIDDSYFLKKIS</sequence>
<gene>
    <name evidence="1" type="ORF">GMARGA_LOCUS40529</name>
</gene>
<protein>
    <submittedName>
        <fullName evidence="1">42481_t:CDS:1</fullName>
    </submittedName>
</protein>
<keyword evidence="2" id="KW-1185">Reference proteome</keyword>
<proteinExistence type="predicted"/>
<organism evidence="1 2">
    <name type="scientific">Gigaspora margarita</name>
    <dbReference type="NCBI Taxonomy" id="4874"/>
    <lineage>
        <taxon>Eukaryota</taxon>
        <taxon>Fungi</taxon>
        <taxon>Fungi incertae sedis</taxon>
        <taxon>Mucoromycota</taxon>
        <taxon>Glomeromycotina</taxon>
        <taxon>Glomeromycetes</taxon>
        <taxon>Diversisporales</taxon>
        <taxon>Gigasporaceae</taxon>
        <taxon>Gigaspora</taxon>
    </lineage>
</organism>
<feature type="non-terminal residue" evidence="1">
    <location>
        <position position="1"/>
    </location>
</feature>
<evidence type="ECO:0000313" key="1">
    <source>
        <dbReference type="EMBL" id="CAG8851041.1"/>
    </source>
</evidence>